<dbReference type="ExpressionAtlas" id="M8D892">
    <property type="expression patterns" value="baseline"/>
</dbReference>
<protein>
    <recommendedName>
        <fullName evidence="2">F-box domain-containing protein</fullName>
    </recommendedName>
</protein>
<dbReference type="CDD" id="cd22162">
    <property type="entry name" value="F-box_AtSKIP3-like"/>
    <property type="match status" value="1"/>
</dbReference>
<accession>M8D892</accession>
<dbReference type="EnsemblPlants" id="EMT32716">
    <property type="protein sequence ID" value="EMT32716"/>
    <property type="gene ID" value="F775_22623"/>
</dbReference>
<proteinExistence type="predicted"/>
<evidence type="ECO:0008006" key="2">
    <source>
        <dbReference type="Google" id="ProtNLM"/>
    </source>
</evidence>
<dbReference type="InterPro" id="IPR025886">
    <property type="entry name" value="PP2-like"/>
</dbReference>
<evidence type="ECO:0000313" key="1">
    <source>
        <dbReference type="EnsemblPlants" id="EMT32716"/>
    </source>
</evidence>
<name>M8D892_AEGTA</name>
<dbReference type="PANTHER" id="PTHR32278">
    <property type="entry name" value="F-BOX DOMAIN-CONTAINING PROTEIN"/>
    <property type="match status" value="1"/>
</dbReference>
<reference evidence="1" key="1">
    <citation type="submission" date="2015-06" db="UniProtKB">
        <authorList>
            <consortium name="EnsemblPlants"/>
        </authorList>
    </citation>
    <scope>IDENTIFICATION</scope>
</reference>
<organism evidence="1">
    <name type="scientific">Aegilops tauschii</name>
    <name type="common">Tausch's goatgrass</name>
    <name type="synonym">Aegilops squarrosa</name>
    <dbReference type="NCBI Taxonomy" id="37682"/>
    <lineage>
        <taxon>Eukaryota</taxon>
        <taxon>Viridiplantae</taxon>
        <taxon>Streptophyta</taxon>
        <taxon>Embryophyta</taxon>
        <taxon>Tracheophyta</taxon>
        <taxon>Spermatophyta</taxon>
        <taxon>Magnoliopsida</taxon>
        <taxon>Liliopsida</taxon>
        <taxon>Poales</taxon>
        <taxon>Poaceae</taxon>
        <taxon>BOP clade</taxon>
        <taxon>Pooideae</taxon>
        <taxon>Triticodae</taxon>
        <taxon>Triticeae</taxon>
        <taxon>Triticinae</taxon>
        <taxon>Aegilops</taxon>
    </lineage>
</organism>
<dbReference type="AlphaFoldDB" id="M8D892"/>
<dbReference type="Pfam" id="PF14299">
    <property type="entry name" value="PP2"/>
    <property type="match status" value="1"/>
</dbReference>
<dbReference type="InterPro" id="IPR036047">
    <property type="entry name" value="F-box-like_dom_sf"/>
</dbReference>
<dbReference type="SUPFAM" id="SSF81383">
    <property type="entry name" value="F-box domain"/>
    <property type="match status" value="1"/>
</dbReference>
<dbReference type="PANTHER" id="PTHR32278:SF140">
    <property type="entry name" value="F-BOX DOMAIN-CONTAINING PROTEIN"/>
    <property type="match status" value="1"/>
</dbReference>
<sequence length="285" mass="31817">MEVETGICDLPADCLARVASLTSPGDACRLAATAAVLWEAADSDEVWGSFVPADCAHILARWSTSDERRREGETNKGFFSRLCDSPVLLDGGKLRNTTRFNHRKLRLTLSTCRFSEVAVLSYICWLDVNGILNTKNLSGIGRGCMAYLIYRVHQLHTDTAQNKDQEAEVLSSSTSSNHECNHLVPQKHSRSLLWDWGWELDGSSSLASVDTEEKNQSLKQRLKSDGVSVRSDGRWIEQEINIELDKPCLDGEERNVSIEFRGFTGSHSCQIIIEGIEIRPRAMES</sequence>